<reference evidence="1" key="4">
    <citation type="submission" date="2006-01" db="EMBL/GenBank/DDBJ databases">
        <authorList>
            <person name="Buell R."/>
        </authorList>
    </citation>
    <scope>NUCLEOTIDE SEQUENCE</scope>
</reference>
<evidence type="ECO:0000313" key="2">
    <source>
        <dbReference type="EMBL" id="BAG98065.1"/>
    </source>
</evidence>
<accession>Q2R202</accession>
<dbReference type="EMBL" id="DP000010">
    <property type="protein sequence ID" value="ABA94443.1"/>
    <property type="molecule type" value="Genomic_DNA"/>
</dbReference>
<proteinExistence type="evidence at transcript level"/>
<evidence type="ECO:0000313" key="1">
    <source>
        <dbReference type="EMBL" id="ABA94443.1"/>
    </source>
</evidence>
<name>Q2R202_ORYSJ</name>
<reference evidence="2" key="1">
    <citation type="journal article" date="2003" name="Science">
        <title>Collection, Mapping, and Annotation of Over 28,000 cDNA Clones from japonica Rice.</title>
        <authorList>
            <person name="Kikuchi S."/>
            <person name="Satoh K."/>
            <person name="Nagata T."/>
            <person name="Kawagashira N."/>
            <person name="Doi K."/>
            <person name="Kishimoto N."/>
            <person name="Yazaki J."/>
            <person name="Ishikawa M."/>
            <person name="Yamada H."/>
            <person name="Ooka H."/>
            <person name="Hotta I."/>
            <person name="Kojima K."/>
            <person name="Namiki T."/>
            <person name="Ohneda E."/>
            <person name="Yahagi W."/>
            <person name="Suzuki K."/>
            <person name="Li C."/>
            <person name="Ohtsuki K."/>
            <person name="Shishiki T."/>
            <person name="Otomo Y."/>
            <person name="Murakami K."/>
            <person name="Iida Y."/>
            <person name="Sugano S."/>
            <person name="Fujimura T."/>
            <person name="Suzuki Y."/>
            <person name="Tsunoda Y."/>
            <person name="Kurosaki T."/>
            <person name="Kodama T."/>
            <person name="Masuda H."/>
            <person name="Kobayashi M."/>
            <person name="Xie Q."/>
            <person name="Lu M."/>
            <person name="Narikawa R."/>
            <person name="Sugiyama A."/>
            <person name="Mizuno K."/>
            <person name="Yokomizo S."/>
            <person name="Niikura J."/>
            <person name="Ikeda R."/>
            <person name="Ishibiki J."/>
            <person name="Kawamata M."/>
            <person name="Yoshimura A."/>
            <person name="Miura J."/>
            <person name="Kusumegi T."/>
            <person name="Oka M."/>
            <person name="Ryu R."/>
            <person name="Ueda M."/>
            <person name="Matsubara K."/>
            <person name="Kawai J."/>
            <person name="Carninci P."/>
            <person name="Adachi J."/>
            <person name="Aizawa K."/>
            <person name="Arakawa T."/>
            <person name="Fukuda S."/>
            <person name="Hara A."/>
            <person name="Hashidume W."/>
            <person name="Hayatsu N."/>
            <person name="Imotani K."/>
            <person name="Ishii Y."/>
            <person name="Itoh M."/>
            <person name="Kagawa I."/>
            <person name="Kondo S."/>
            <person name="Konno H."/>
            <person name="Miyazaki A."/>
            <person name="Osato N."/>
            <person name="Ota Y."/>
            <person name="Saito R."/>
            <person name="Sasaki D."/>
            <person name="Sato K."/>
            <person name="Shibata K."/>
            <person name="Shinagawa A."/>
            <person name="Shiraki T."/>
            <person name="Yoshino M."/>
            <person name="Hayashizaki Y."/>
        </authorList>
    </citation>
    <scope>NUCLEOTIDE SEQUENCE</scope>
</reference>
<protein>
    <submittedName>
        <fullName evidence="2">cDNA clone:002-129-D08, full insert sequence</fullName>
    </submittedName>
</protein>
<sequence length="72" mass="7805">MRRRWGRSCGRGAAPSEAAAVDEEFLAVAVERRRRAASWVGVGLATDQCCLLPLQPQAGTHQCCLPAGRRAR</sequence>
<dbReference type="EMBL" id="AK107496">
    <property type="protein sequence ID" value="BAG98065.1"/>
    <property type="molecule type" value="mRNA"/>
</dbReference>
<organism evidence="1">
    <name type="scientific">Oryza sativa subsp. japonica</name>
    <name type="common">Rice</name>
    <dbReference type="NCBI Taxonomy" id="39947"/>
    <lineage>
        <taxon>Eukaryota</taxon>
        <taxon>Viridiplantae</taxon>
        <taxon>Streptophyta</taxon>
        <taxon>Embryophyta</taxon>
        <taxon>Tracheophyta</taxon>
        <taxon>Spermatophyta</taxon>
        <taxon>Magnoliopsida</taxon>
        <taxon>Liliopsida</taxon>
        <taxon>Poales</taxon>
        <taxon>Poaceae</taxon>
        <taxon>BOP clade</taxon>
        <taxon>Oryzoideae</taxon>
        <taxon>Oryzeae</taxon>
        <taxon>Oryzinae</taxon>
        <taxon>Oryza</taxon>
        <taxon>Oryza sativa</taxon>
    </lineage>
</organism>
<reference evidence="1" key="3">
    <citation type="submission" date="2005-04" db="EMBL/GenBank/DDBJ databases">
        <authorList>
            <person name="Buell C.R."/>
            <person name="Wing R.A."/>
            <person name="McCombie W.A."/>
            <person name="Ouyang S."/>
        </authorList>
    </citation>
    <scope>NUCLEOTIDE SEQUENCE</scope>
</reference>
<gene>
    <name evidence="1" type="ordered locus">LOC_Os11g37480</name>
</gene>
<dbReference type="AlphaFoldDB" id="Q2R202"/>
<reference evidence="1" key="2">
    <citation type="journal article" date="2005" name="BMC Biol.">
        <title>The sequence of rice chromosomes 11 and 12, rich in disease resistance genes and recent gene duplications.</title>
        <authorList>
            <consortium name="The rice chromosomes 11 and 12 sequencing consortia"/>
        </authorList>
    </citation>
    <scope>NUCLEOTIDE SEQUENCE [LARGE SCALE GENOMIC DNA]</scope>
</reference>